<dbReference type="Proteomes" id="UP000242146">
    <property type="component" value="Unassembled WGS sequence"/>
</dbReference>
<sequence length="81" mass="9290">MSISKEQALCMFYALEHTDKNVSALTNKLASLEDLELCYLTDPEHPVLASKTRIFASPITYKRHLSKSEPLEYSEKDQLRT</sequence>
<name>A0A1X2GNU4_9FUNG</name>
<evidence type="ECO:0000313" key="2">
    <source>
        <dbReference type="Proteomes" id="UP000242146"/>
    </source>
</evidence>
<evidence type="ECO:0000313" key="1">
    <source>
        <dbReference type="EMBL" id="ORX58191.1"/>
    </source>
</evidence>
<dbReference type="AlphaFoldDB" id="A0A1X2GNU4"/>
<reference evidence="1 2" key="1">
    <citation type="submission" date="2016-07" db="EMBL/GenBank/DDBJ databases">
        <title>Pervasive Adenine N6-methylation of Active Genes in Fungi.</title>
        <authorList>
            <consortium name="DOE Joint Genome Institute"/>
            <person name="Mondo S.J."/>
            <person name="Dannebaum R.O."/>
            <person name="Kuo R.C."/>
            <person name="Labutti K."/>
            <person name="Haridas S."/>
            <person name="Kuo A."/>
            <person name="Salamov A."/>
            <person name="Ahrendt S.R."/>
            <person name="Lipzen A."/>
            <person name="Sullivan W."/>
            <person name="Andreopoulos W.B."/>
            <person name="Clum A."/>
            <person name="Lindquist E."/>
            <person name="Daum C."/>
            <person name="Ramamoorthy G.K."/>
            <person name="Gryganskyi A."/>
            <person name="Culley D."/>
            <person name="Magnuson J.K."/>
            <person name="James T.Y."/>
            <person name="O'Malley M.A."/>
            <person name="Stajich J.E."/>
            <person name="Spatafora J.W."/>
            <person name="Visel A."/>
            <person name="Grigoriev I.V."/>
        </authorList>
    </citation>
    <scope>NUCLEOTIDE SEQUENCE [LARGE SCALE GENOMIC DNA]</scope>
    <source>
        <strain evidence="1 2">NRRL 3301</strain>
    </source>
</reference>
<dbReference type="EMBL" id="MCGT01000007">
    <property type="protein sequence ID" value="ORX58191.1"/>
    <property type="molecule type" value="Genomic_DNA"/>
</dbReference>
<proteinExistence type="predicted"/>
<gene>
    <name evidence="1" type="ORF">DM01DRAFT_1333856</name>
</gene>
<dbReference type="OrthoDB" id="2288259at2759"/>
<organism evidence="1 2">
    <name type="scientific">Hesseltinella vesiculosa</name>
    <dbReference type="NCBI Taxonomy" id="101127"/>
    <lineage>
        <taxon>Eukaryota</taxon>
        <taxon>Fungi</taxon>
        <taxon>Fungi incertae sedis</taxon>
        <taxon>Mucoromycota</taxon>
        <taxon>Mucoromycotina</taxon>
        <taxon>Mucoromycetes</taxon>
        <taxon>Mucorales</taxon>
        <taxon>Cunninghamellaceae</taxon>
        <taxon>Hesseltinella</taxon>
    </lineage>
</organism>
<comment type="caution">
    <text evidence="1">The sequence shown here is derived from an EMBL/GenBank/DDBJ whole genome shotgun (WGS) entry which is preliminary data.</text>
</comment>
<accession>A0A1X2GNU4</accession>
<protein>
    <submittedName>
        <fullName evidence="1">Uncharacterized protein</fullName>
    </submittedName>
</protein>
<keyword evidence="2" id="KW-1185">Reference proteome</keyword>